<proteinExistence type="predicted"/>
<name>A0ABQ5DXS8_9ASTR</name>
<evidence type="ECO:0000313" key="2">
    <source>
        <dbReference type="EMBL" id="GJT43669.1"/>
    </source>
</evidence>
<dbReference type="Proteomes" id="UP001151760">
    <property type="component" value="Unassembled WGS sequence"/>
</dbReference>
<evidence type="ECO:0000313" key="3">
    <source>
        <dbReference type="Proteomes" id="UP001151760"/>
    </source>
</evidence>
<evidence type="ECO:0000256" key="1">
    <source>
        <dbReference type="SAM" id="MobiDB-lite"/>
    </source>
</evidence>
<reference evidence="2" key="1">
    <citation type="journal article" date="2022" name="Int. J. Mol. Sci.">
        <title>Draft Genome of Tanacetum Coccineum: Genomic Comparison of Closely Related Tanacetum-Family Plants.</title>
        <authorList>
            <person name="Yamashiro T."/>
            <person name="Shiraishi A."/>
            <person name="Nakayama K."/>
            <person name="Satake H."/>
        </authorList>
    </citation>
    <scope>NUCLEOTIDE SEQUENCE</scope>
</reference>
<comment type="caution">
    <text evidence="2">The sequence shown here is derived from an EMBL/GenBank/DDBJ whole genome shotgun (WGS) entry which is preliminary data.</text>
</comment>
<reference evidence="2" key="2">
    <citation type="submission" date="2022-01" db="EMBL/GenBank/DDBJ databases">
        <authorList>
            <person name="Yamashiro T."/>
            <person name="Shiraishi A."/>
            <person name="Satake H."/>
            <person name="Nakayama K."/>
        </authorList>
    </citation>
    <scope>NUCLEOTIDE SEQUENCE</scope>
</reference>
<organism evidence="2 3">
    <name type="scientific">Tanacetum coccineum</name>
    <dbReference type="NCBI Taxonomy" id="301880"/>
    <lineage>
        <taxon>Eukaryota</taxon>
        <taxon>Viridiplantae</taxon>
        <taxon>Streptophyta</taxon>
        <taxon>Embryophyta</taxon>
        <taxon>Tracheophyta</taxon>
        <taxon>Spermatophyta</taxon>
        <taxon>Magnoliopsida</taxon>
        <taxon>eudicotyledons</taxon>
        <taxon>Gunneridae</taxon>
        <taxon>Pentapetalae</taxon>
        <taxon>asterids</taxon>
        <taxon>campanulids</taxon>
        <taxon>Asterales</taxon>
        <taxon>Asteraceae</taxon>
        <taxon>Asteroideae</taxon>
        <taxon>Anthemideae</taxon>
        <taxon>Anthemidinae</taxon>
        <taxon>Tanacetum</taxon>
    </lineage>
</organism>
<gene>
    <name evidence="2" type="ORF">Tco_0952384</name>
</gene>
<feature type="region of interest" description="Disordered" evidence="1">
    <location>
        <begin position="1"/>
        <end position="30"/>
    </location>
</feature>
<sequence length="194" mass="22435">MAERVRRGRPPGVVIIERRSRQRSRSARRENEDLLKQVKELQDGFQNQANSRIAKVSRSPKGKGTLVPRVQLATGADEVLRRDELHTLELILTFFHGVRYGFIARTGLSNPIDLFYAQAATHHRSKHIDIKYHLNKEQVENGVVELSFVRTEYQLAFIFTKALGRERLEFLINKLGMRSMSPETLKRLAEEIEE</sequence>
<accession>A0ABQ5DXS8</accession>
<dbReference type="EMBL" id="BQNB010015750">
    <property type="protein sequence ID" value="GJT43669.1"/>
    <property type="molecule type" value="Genomic_DNA"/>
</dbReference>
<keyword evidence="3" id="KW-1185">Reference proteome</keyword>
<evidence type="ECO:0008006" key="4">
    <source>
        <dbReference type="Google" id="ProtNLM"/>
    </source>
</evidence>
<protein>
    <recommendedName>
        <fullName evidence="4">Retrotransposon protein, putative, unclassified</fullName>
    </recommendedName>
</protein>